<sequence>MMKDYKPKDYNSLSAYLIVDDADQLAAQLKSIFDAEQLRRIELEGRVQHLELKIDDTVLMMSNSVPGYPAQKVMLHCYVPDVFETFEKALANGAEKIEEPHQREDDDDIRGAFCDLAGNYWAISTQKD</sequence>
<reference evidence="2 3" key="1">
    <citation type="submission" date="2014-10" db="EMBL/GenBank/DDBJ databases">
        <title>Kaistella jeonii genome.</title>
        <authorList>
            <person name="Clayton J.T."/>
            <person name="Newman J.D."/>
        </authorList>
    </citation>
    <scope>NUCLEOTIDE SEQUENCE [LARGE SCALE GENOMIC DNA]</scope>
    <source>
        <strain evidence="2 3">DSM 17048</strain>
    </source>
</reference>
<dbReference type="GO" id="GO:0051213">
    <property type="term" value="F:dioxygenase activity"/>
    <property type="evidence" value="ECO:0007669"/>
    <property type="project" value="UniProtKB-KW"/>
</dbReference>
<comment type="caution">
    <text evidence="2">The sequence shown here is derived from an EMBL/GenBank/DDBJ whole genome shotgun (WGS) entry which is preliminary data.</text>
</comment>
<dbReference type="Gene3D" id="3.30.720.120">
    <property type="match status" value="1"/>
</dbReference>
<keyword evidence="2" id="KW-0560">Oxidoreductase</keyword>
<evidence type="ECO:0000259" key="1">
    <source>
        <dbReference type="PROSITE" id="PS51819"/>
    </source>
</evidence>
<dbReference type="InterPro" id="IPR037523">
    <property type="entry name" value="VOC_core"/>
</dbReference>
<protein>
    <submittedName>
        <fullName evidence="2">Extradiol dioxygenase</fullName>
    </submittedName>
</protein>
<dbReference type="InterPro" id="IPR029068">
    <property type="entry name" value="Glyas_Bleomycin-R_OHBP_Dase"/>
</dbReference>
<dbReference type="SUPFAM" id="SSF54593">
    <property type="entry name" value="Glyoxalase/Bleomycin resistance protein/Dihydroxybiphenyl dioxygenase"/>
    <property type="match status" value="1"/>
</dbReference>
<accession>A0A0C1FP81</accession>
<organism evidence="2 3">
    <name type="scientific">Kaistella jeonii</name>
    <dbReference type="NCBI Taxonomy" id="266749"/>
    <lineage>
        <taxon>Bacteria</taxon>
        <taxon>Pseudomonadati</taxon>
        <taxon>Bacteroidota</taxon>
        <taxon>Flavobacteriia</taxon>
        <taxon>Flavobacteriales</taxon>
        <taxon>Weeksellaceae</taxon>
        <taxon>Chryseobacterium group</taxon>
        <taxon>Kaistella</taxon>
    </lineage>
</organism>
<dbReference type="RefSeq" id="WP_039348849.1">
    <property type="nucleotide sequence ID" value="NZ_JSYL01000002.1"/>
</dbReference>
<keyword evidence="2" id="KW-0223">Dioxygenase</keyword>
<dbReference type="Proteomes" id="UP000031473">
    <property type="component" value="Unassembled WGS sequence"/>
</dbReference>
<dbReference type="AlphaFoldDB" id="A0A0C1FP81"/>
<keyword evidence="3" id="KW-1185">Reference proteome</keyword>
<dbReference type="STRING" id="266749.SAMN05421876_103230"/>
<gene>
    <name evidence="2" type="ORF">OA86_03330</name>
</gene>
<name>A0A0C1FP81_9FLAO</name>
<evidence type="ECO:0000313" key="2">
    <source>
        <dbReference type="EMBL" id="KIA89674.1"/>
    </source>
</evidence>
<dbReference type="PROSITE" id="PS51819">
    <property type="entry name" value="VOC"/>
    <property type="match status" value="1"/>
</dbReference>
<dbReference type="Gene3D" id="3.30.720.110">
    <property type="match status" value="1"/>
</dbReference>
<proteinExistence type="predicted"/>
<dbReference type="EMBL" id="JSYL01000002">
    <property type="protein sequence ID" value="KIA89674.1"/>
    <property type="molecule type" value="Genomic_DNA"/>
</dbReference>
<evidence type="ECO:0000313" key="3">
    <source>
        <dbReference type="Proteomes" id="UP000031473"/>
    </source>
</evidence>
<feature type="domain" description="VOC" evidence="1">
    <location>
        <begin position="9"/>
        <end position="126"/>
    </location>
</feature>